<organism evidence="1 2">
    <name type="scientific">Pinibacter aurantiacus</name>
    <dbReference type="NCBI Taxonomy" id="2851599"/>
    <lineage>
        <taxon>Bacteria</taxon>
        <taxon>Pseudomonadati</taxon>
        <taxon>Bacteroidota</taxon>
        <taxon>Chitinophagia</taxon>
        <taxon>Chitinophagales</taxon>
        <taxon>Chitinophagaceae</taxon>
        <taxon>Pinibacter</taxon>
    </lineage>
</organism>
<evidence type="ECO:0000313" key="2">
    <source>
        <dbReference type="Proteomes" id="UP000812270"/>
    </source>
</evidence>
<dbReference type="AlphaFoldDB" id="A0A9E2SF39"/>
<reference evidence="1" key="1">
    <citation type="submission" date="2021-06" db="EMBL/GenBank/DDBJ databases">
        <authorList>
            <person name="Huq M.A."/>
        </authorList>
    </citation>
    <scope>NUCLEOTIDE SEQUENCE</scope>
    <source>
        <strain evidence="1">MAH-26</strain>
    </source>
</reference>
<dbReference type="InterPro" id="IPR009833">
    <property type="entry name" value="DUF1398"/>
</dbReference>
<dbReference type="Proteomes" id="UP000812270">
    <property type="component" value="Unassembled WGS sequence"/>
</dbReference>
<dbReference type="Pfam" id="PF07166">
    <property type="entry name" value="DUF1398"/>
    <property type="match status" value="1"/>
</dbReference>
<protein>
    <submittedName>
        <fullName evidence="1">DUF1398 domain-containing protein</fullName>
    </submittedName>
</protein>
<name>A0A9E2SF39_9BACT</name>
<dbReference type="EMBL" id="JAHSPG010000013">
    <property type="protein sequence ID" value="MBV4358945.1"/>
    <property type="molecule type" value="Genomic_DNA"/>
</dbReference>
<sequence length="130" mass="14472">MFTIDQIKQAHSKVKSGADFPAYVQDIKSLGVRSYEHYVSDGHIEYKGENNFSVSADAKWQPMPIADEGSADALKHALKIHQQGQTDYMTFCKQSAEAGVNVWIVDVVKMTCIYYDKAGNEMVVEAIPVP</sequence>
<accession>A0A9E2SF39</accession>
<comment type="caution">
    <text evidence="1">The sequence shown here is derived from an EMBL/GenBank/DDBJ whole genome shotgun (WGS) entry which is preliminary data.</text>
</comment>
<proteinExistence type="predicted"/>
<evidence type="ECO:0000313" key="1">
    <source>
        <dbReference type="EMBL" id="MBV4358945.1"/>
    </source>
</evidence>
<keyword evidence="2" id="KW-1185">Reference proteome</keyword>
<gene>
    <name evidence="1" type="ORF">KTO63_17390</name>
</gene>